<keyword evidence="3 6" id="KW-0133">Cell shape</keyword>
<feature type="active site" description="Nucleophile" evidence="6">
    <location>
        <position position="202"/>
    </location>
</feature>
<evidence type="ECO:0000256" key="6">
    <source>
        <dbReference type="PROSITE-ProRule" id="PRU01373"/>
    </source>
</evidence>
<dbReference type="SUPFAM" id="SSF47090">
    <property type="entry name" value="PGBD-like"/>
    <property type="match status" value="1"/>
</dbReference>
<evidence type="ECO:0000313" key="9">
    <source>
        <dbReference type="Proteomes" id="UP000325292"/>
    </source>
</evidence>
<dbReference type="InterPro" id="IPR036365">
    <property type="entry name" value="PGBD-like_sf"/>
</dbReference>
<dbReference type="PANTHER" id="PTHR30582:SF2">
    <property type="entry name" value="L,D-TRANSPEPTIDASE YCIB-RELATED"/>
    <property type="match status" value="1"/>
</dbReference>
<evidence type="ECO:0000256" key="2">
    <source>
        <dbReference type="ARBA" id="ARBA00022679"/>
    </source>
</evidence>
<proteinExistence type="predicted"/>
<comment type="pathway">
    <text evidence="1 6">Cell wall biogenesis; peptidoglycan biosynthesis.</text>
</comment>
<dbReference type="InterPro" id="IPR038063">
    <property type="entry name" value="Transpep_catalytic_dom"/>
</dbReference>
<sequence length="233" mass="25562">MRLQELLAKLGYLPLKWIPSTPVAPTLPAQIAAMETAPSGQFQWEYAQTPAALQSLWVPGQYNVMVKGAVMNFERVEGMPTDGVAGPAVWKALINADLADQTNPDGYTYAYVSENLPETLTLWHNGQIILKTLANTGIPQSPTYLGTYPVYLRYRSQTMQGVNPFGVKYYDPGVPYINYFKGGDAVHGFPRASYGFPQSLGCVELPIPVAARVWPYMHYGTLVTVAPPTKSAS</sequence>
<name>A0ABM6RVC4_9FIRM</name>
<dbReference type="InterPro" id="IPR005490">
    <property type="entry name" value="LD_TPept_cat_dom"/>
</dbReference>
<keyword evidence="2" id="KW-0808">Transferase</keyword>
<dbReference type="Pfam" id="PF03734">
    <property type="entry name" value="YkuD"/>
    <property type="match status" value="1"/>
</dbReference>
<dbReference type="PROSITE" id="PS52029">
    <property type="entry name" value="LD_TPASE"/>
    <property type="match status" value="1"/>
</dbReference>
<feature type="domain" description="L,D-TPase catalytic" evidence="7">
    <location>
        <begin position="109"/>
        <end position="226"/>
    </location>
</feature>
<keyword evidence="5 6" id="KW-0961">Cell wall biogenesis/degradation</keyword>
<dbReference type="Proteomes" id="UP000325292">
    <property type="component" value="Chromosome"/>
</dbReference>
<dbReference type="PANTHER" id="PTHR30582">
    <property type="entry name" value="L,D-TRANSPEPTIDASE"/>
    <property type="match status" value="1"/>
</dbReference>
<evidence type="ECO:0000256" key="3">
    <source>
        <dbReference type="ARBA" id="ARBA00022960"/>
    </source>
</evidence>
<reference evidence="8 9" key="1">
    <citation type="journal article" date="2019" name="Sci. Rep.">
        <title>Sulfobacillus thermotolerans: new insights into resistance and metabolic capacities of acidophilic chemolithotrophs.</title>
        <authorList>
            <person name="Panyushkina A.E."/>
            <person name="Babenko V.V."/>
            <person name="Nikitina A.S."/>
            <person name="Selezneva O.V."/>
            <person name="Tsaplina I.A."/>
            <person name="Letarova M.A."/>
            <person name="Kostryukova E.S."/>
            <person name="Letarov A.V."/>
        </authorList>
    </citation>
    <scope>NUCLEOTIDE SEQUENCE [LARGE SCALE GENOMIC DNA]</scope>
    <source>
        <strain evidence="8 9">Kr1</strain>
    </source>
</reference>
<feature type="active site" description="Proton donor/acceptor" evidence="6">
    <location>
        <position position="187"/>
    </location>
</feature>
<evidence type="ECO:0000256" key="5">
    <source>
        <dbReference type="ARBA" id="ARBA00023316"/>
    </source>
</evidence>
<dbReference type="Pfam" id="PF01471">
    <property type="entry name" value="PG_binding_1"/>
    <property type="match status" value="1"/>
</dbReference>
<organism evidence="8 9">
    <name type="scientific">Sulfobacillus thermotolerans</name>
    <dbReference type="NCBI Taxonomy" id="338644"/>
    <lineage>
        <taxon>Bacteria</taxon>
        <taxon>Bacillati</taxon>
        <taxon>Bacillota</taxon>
        <taxon>Clostridia</taxon>
        <taxon>Eubacteriales</taxon>
        <taxon>Clostridiales Family XVII. Incertae Sedis</taxon>
        <taxon>Sulfobacillus</taxon>
    </lineage>
</organism>
<accession>A0ABM6RVC4</accession>
<dbReference type="InterPro" id="IPR036366">
    <property type="entry name" value="PGBDSf"/>
</dbReference>
<keyword evidence="4 6" id="KW-0573">Peptidoglycan synthesis</keyword>
<gene>
    <name evidence="8" type="ORF">BXT84_06070</name>
</gene>
<evidence type="ECO:0000313" key="8">
    <source>
        <dbReference type="EMBL" id="AUW95437.1"/>
    </source>
</evidence>
<evidence type="ECO:0000259" key="7">
    <source>
        <dbReference type="PROSITE" id="PS52029"/>
    </source>
</evidence>
<dbReference type="Gene3D" id="2.40.440.10">
    <property type="entry name" value="L,D-transpeptidase catalytic domain-like"/>
    <property type="match status" value="1"/>
</dbReference>
<dbReference type="CDD" id="cd16913">
    <property type="entry name" value="YkuD_like"/>
    <property type="match status" value="1"/>
</dbReference>
<dbReference type="InterPro" id="IPR002477">
    <property type="entry name" value="Peptidoglycan-bd-like"/>
</dbReference>
<keyword evidence="9" id="KW-1185">Reference proteome</keyword>
<dbReference type="SUPFAM" id="SSF141523">
    <property type="entry name" value="L,D-transpeptidase catalytic domain-like"/>
    <property type="match status" value="1"/>
</dbReference>
<evidence type="ECO:0000256" key="1">
    <source>
        <dbReference type="ARBA" id="ARBA00004752"/>
    </source>
</evidence>
<dbReference type="InterPro" id="IPR050979">
    <property type="entry name" value="LD-transpeptidase"/>
</dbReference>
<dbReference type="Gene3D" id="1.10.101.10">
    <property type="entry name" value="PGBD-like superfamily/PGBD"/>
    <property type="match status" value="1"/>
</dbReference>
<evidence type="ECO:0000256" key="4">
    <source>
        <dbReference type="ARBA" id="ARBA00022984"/>
    </source>
</evidence>
<protein>
    <recommendedName>
        <fullName evidence="7">L,D-TPase catalytic domain-containing protein</fullName>
    </recommendedName>
</protein>
<dbReference type="EMBL" id="CP019454">
    <property type="protein sequence ID" value="AUW95437.1"/>
    <property type="molecule type" value="Genomic_DNA"/>
</dbReference>